<feature type="compositionally biased region" description="Polar residues" evidence="1">
    <location>
        <begin position="187"/>
        <end position="205"/>
    </location>
</feature>
<gene>
    <name evidence="2" type="ORF">BDY21DRAFT_291919</name>
</gene>
<evidence type="ECO:0000256" key="1">
    <source>
        <dbReference type="SAM" id="MobiDB-lite"/>
    </source>
</evidence>
<dbReference type="OrthoDB" id="4146887at2759"/>
<feature type="region of interest" description="Disordered" evidence="1">
    <location>
        <begin position="73"/>
        <end position="222"/>
    </location>
</feature>
<name>A0A6A6NR86_9PEZI</name>
<feature type="compositionally biased region" description="Polar residues" evidence="1">
    <location>
        <begin position="130"/>
        <end position="147"/>
    </location>
</feature>
<reference evidence="2" key="1">
    <citation type="journal article" date="2020" name="Stud. Mycol.">
        <title>101 Dothideomycetes genomes: a test case for predicting lifestyles and emergence of pathogens.</title>
        <authorList>
            <person name="Haridas S."/>
            <person name="Albert R."/>
            <person name="Binder M."/>
            <person name="Bloem J."/>
            <person name="Labutti K."/>
            <person name="Salamov A."/>
            <person name="Andreopoulos B."/>
            <person name="Baker S."/>
            <person name="Barry K."/>
            <person name="Bills G."/>
            <person name="Bluhm B."/>
            <person name="Cannon C."/>
            <person name="Castanera R."/>
            <person name="Culley D."/>
            <person name="Daum C."/>
            <person name="Ezra D."/>
            <person name="Gonzalez J."/>
            <person name="Henrissat B."/>
            <person name="Kuo A."/>
            <person name="Liang C."/>
            <person name="Lipzen A."/>
            <person name="Lutzoni F."/>
            <person name="Magnuson J."/>
            <person name="Mondo S."/>
            <person name="Nolan M."/>
            <person name="Ohm R."/>
            <person name="Pangilinan J."/>
            <person name="Park H.-J."/>
            <person name="Ramirez L."/>
            <person name="Alfaro M."/>
            <person name="Sun H."/>
            <person name="Tritt A."/>
            <person name="Yoshinaga Y."/>
            <person name="Zwiers L.-H."/>
            <person name="Turgeon B."/>
            <person name="Goodwin S."/>
            <person name="Spatafora J."/>
            <person name="Crous P."/>
            <person name="Grigoriev I."/>
        </authorList>
    </citation>
    <scope>NUCLEOTIDE SEQUENCE</scope>
    <source>
        <strain evidence="2">ATCC 16933</strain>
    </source>
</reference>
<organism evidence="2 3">
    <name type="scientific">Lineolata rhizophorae</name>
    <dbReference type="NCBI Taxonomy" id="578093"/>
    <lineage>
        <taxon>Eukaryota</taxon>
        <taxon>Fungi</taxon>
        <taxon>Dikarya</taxon>
        <taxon>Ascomycota</taxon>
        <taxon>Pezizomycotina</taxon>
        <taxon>Dothideomycetes</taxon>
        <taxon>Dothideomycetes incertae sedis</taxon>
        <taxon>Lineolatales</taxon>
        <taxon>Lineolataceae</taxon>
        <taxon>Lineolata</taxon>
    </lineage>
</organism>
<keyword evidence="3" id="KW-1185">Reference proteome</keyword>
<accession>A0A6A6NR86</accession>
<evidence type="ECO:0000313" key="2">
    <source>
        <dbReference type="EMBL" id="KAF2454078.1"/>
    </source>
</evidence>
<dbReference type="Proteomes" id="UP000799766">
    <property type="component" value="Unassembled WGS sequence"/>
</dbReference>
<dbReference type="PANTHER" id="PTHR39609">
    <property type="entry name" value="RFEG-RELATED"/>
    <property type="match status" value="1"/>
</dbReference>
<feature type="compositionally biased region" description="Low complexity" evidence="1">
    <location>
        <begin position="156"/>
        <end position="172"/>
    </location>
</feature>
<evidence type="ECO:0008006" key="4">
    <source>
        <dbReference type="Google" id="ProtNLM"/>
    </source>
</evidence>
<sequence>MAAHRVNTWFQPGEGISREVITADIQRYLGPDATVRPGEENGVQGFFITAYRTLTSAMVQDLKLDSQRWYSERQRAGTVQTPHSYNDSNTHKSRQYYGPTEPVDSASASAPGGNYGTPSAARQDPAYRPTASSYSNEPSGYNYSVSAQPPYAQAGYQPTYPSYQSPQSSQTPRSVAPTGYPPGYQQPEGTYSSTSGQYQYPQSHAHSSRPDAYAQQPRPSEYGQPRYYYGFHWNYLATR</sequence>
<proteinExistence type="predicted"/>
<evidence type="ECO:0000313" key="3">
    <source>
        <dbReference type="Proteomes" id="UP000799766"/>
    </source>
</evidence>
<dbReference type="EMBL" id="MU001693">
    <property type="protein sequence ID" value="KAF2454078.1"/>
    <property type="molecule type" value="Genomic_DNA"/>
</dbReference>
<dbReference type="PANTHER" id="PTHR39609:SF1">
    <property type="entry name" value="RFEG"/>
    <property type="match status" value="1"/>
</dbReference>
<feature type="compositionally biased region" description="Polar residues" evidence="1">
    <location>
        <begin position="77"/>
        <end position="88"/>
    </location>
</feature>
<protein>
    <recommendedName>
        <fullName evidence="4">Transcription factor RfeG</fullName>
    </recommendedName>
</protein>
<dbReference type="AlphaFoldDB" id="A0A6A6NR86"/>